<accession>A0A6I3J5X3</accession>
<protein>
    <submittedName>
        <fullName evidence="1">Uncharacterized protein</fullName>
    </submittedName>
</protein>
<organism evidence="1 2">
    <name type="scientific">Nocardioides marmotae</name>
    <dbReference type="NCBI Taxonomy" id="2663857"/>
    <lineage>
        <taxon>Bacteria</taxon>
        <taxon>Bacillati</taxon>
        <taxon>Actinomycetota</taxon>
        <taxon>Actinomycetes</taxon>
        <taxon>Propionibacteriales</taxon>
        <taxon>Nocardioidaceae</taxon>
        <taxon>Nocardioides</taxon>
    </lineage>
</organism>
<dbReference type="EMBL" id="WLCI01000006">
    <property type="protein sequence ID" value="MTB94762.1"/>
    <property type="molecule type" value="Genomic_DNA"/>
</dbReference>
<evidence type="ECO:0000313" key="2">
    <source>
        <dbReference type="Proteomes" id="UP000433406"/>
    </source>
</evidence>
<dbReference type="Proteomes" id="UP000433406">
    <property type="component" value="Unassembled WGS sequence"/>
</dbReference>
<dbReference type="RefSeq" id="WP_154614499.1">
    <property type="nucleotide sequence ID" value="NZ_CP053660.1"/>
</dbReference>
<reference evidence="1 2" key="1">
    <citation type="submission" date="2019-10" db="EMBL/GenBank/DDBJ databases">
        <title>Nocardioides novel species isolated from the excrement of Marmot.</title>
        <authorList>
            <person name="Zhang G."/>
        </authorList>
    </citation>
    <scope>NUCLEOTIDE SEQUENCE [LARGE SCALE GENOMIC DNA]</scope>
    <source>
        <strain evidence="2">zg-579</strain>
    </source>
</reference>
<evidence type="ECO:0000313" key="1">
    <source>
        <dbReference type="EMBL" id="MTB94762.1"/>
    </source>
</evidence>
<sequence length="73" mass="7792">MTAEDHHPLRDMRQAVLEAWHEGVLAARAGVPLAACPHLPAAAAHDRLVALWWLRGHHASSRRGGPAGGRPPG</sequence>
<comment type="caution">
    <text evidence="1">The sequence shown here is derived from an EMBL/GenBank/DDBJ whole genome shotgun (WGS) entry which is preliminary data.</text>
</comment>
<proteinExistence type="predicted"/>
<dbReference type="AlphaFoldDB" id="A0A6I3J5X3"/>
<name>A0A6I3J5X3_9ACTN</name>
<keyword evidence="2" id="KW-1185">Reference proteome</keyword>
<gene>
    <name evidence="1" type="ORF">GGQ22_06670</name>
</gene>